<dbReference type="AlphaFoldDB" id="A0A9P3LEQ5"/>
<feature type="region of interest" description="Disordered" evidence="2">
    <location>
        <begin position="464"/>
        <end position="519"/>
    </location>
</feature>
<dbReference type="InterPro" id="IPR012677">
    <property type="entry name" value="Nucleotide-bd_a/b_plait_sf"/>
</dbReference>
<gene>
    <name evidence="4" type="ORF">PsYK624_086540</name>
</gene>
<feature type="domain" description="RRM" evidence="3">
    <location>
        <begin position="196"/>
        <end position="284"/>
    </location>
</feature>
<dbReference type="CDD" id="cd00590">
    <property type="entry name" value="RRM_SF"/>
    <property type="match status" value="1"/>
</dbReference>
<feature type="compositionally biased region" description="Basic and acidic residues" evidence="2">
    <location>
        <begin position="487"/>
        <end position="500"/>
    </location>
</feature>
<comment type="caution">
    <text evidence="4">The sequence shown here is derived from an EMBL/GenBank/DDBJ whole genome shotgun (WGS) entry which is preliminary data.</text>
</comment>
<dbReference type="InterPro" id="IPR035979">
    <property type="entry name" value="RBD_domain_sf"/>
</dbReference>
<evidence type="ECO:0000256" key="1">
    <source>
        <dbReference type="PROSITE-ProRule" id="PRU00176"/>
    </source>
</evidence>
<sequence length="538" mass="59151">MANPTSYSHPLLLNNVLYVRNAPPRVKQVNLAATFAAGGCGHVSQMEGTKTIGKHRTWTVHFVDVAHAELALATLPGAPVQGLPAESPWPLALFTSAYPSHNDQPAESWALPQYVVGERLQDLAQADKTAFALFSAFRSAGPLVSLRQNWDIGRGGPVSAVRYWYREHAEAAATAVLPTLCQCFYRSASLKTYDPCTILVTNLERYITAKEVLNSFDQFGIIEQCAVERSALGNTASCTIQFLTEESATNARIGKHLSVLNSRTIFITHVECDGRPETARDTQDTWREEPRNFRRLTPIDAEEQTPRARRSAHVAEADAAEAAALADAAIAASAQEMLCRAISLSEQRASELTSAGLRLQDARAALDAAEKALAEAQRAVPAARISVDTRNDERKAAAVRKETADIELEMAHERAAAMARRADRARAAAQDAWRCTQEPSPAEESGLDWARGGVQELNGRMQKLRTQEERDRPGWADAWPELAQASDQRHEERRGTEPKRSWAQRAAAGLRSAEERAQAETARRAYCSEMYLVAEVPF</sequence>
<evidence type="ECO:0000313" key="4">
    <source>
        <dbReference type="EMBL" id="GJE92500.1"/>
    </source>
</evidence>
<dbReference type="SUPFAM" id="SSF54928">
    <property type="entry name" value="RNA-binding domain, RBD"/>
    <property type="match status" value="1"/>
</dbReference>
<dbReference type="PROSITE" id="PS50102">
    <property type="entry name" value="RRM"/>
    <property type="match status" value="1"/>
</dbReference>
<accession>A0A9P3LEQ5</accession>
<name>A0A9P3LEQ5_9APHY</name>
<protein>
    <recommendedName>
        <fullName evidence="3">RRM domain-containing protein</fullName>
    </recommendedName>
</protein>
<keyword evidence="5" id="KW-1185">Reference proteome</keyword>
<dbReference type="Gene3D" id="3.30.70.330">
    <property type="match status" value="1"/>
</dbReference>
<reference evidence="4 5" key="1">
    <citation type="submission" date="2021-08" db="EMBL/GenBank/DDBJ databases">
        <title>Draft Genome Sequence of Phanerochaete sordida strain YK-624.</title>
        <authorList>
            <person name="Mori T."/>
            <person name="Dohra H."/>
            <person name="Suzuki T."/>
            <person name="Kawagishi H."/>
            <person name="Hirai H."/>
        </authorList>
    </citation>
    <scope>NUCLEOTIDE SEQUENCE [LARGE SCALE GENOMIC DNA]</scope>
    <source>
        <strain evidence="4 5">YK-624</strain>
    </source>
</reference>
<keyword evidence="1" id="KW-0694">RNA-binding</keyword>
<organism evidence="4 5">
    <name type="scientific">Phanerochaete sordida</name>
    <dbReference type="NCBI Taxonomy" id="48140"/>
    <lineage>
        <taxon>Eukaryota</taxon>
        <taxon>Fungi</taxon>
        <taxon>Dikarya</taxon>
        <taxon>Basidiomycota</taxon>
        <taxon>Agaricomycotina</taxon>
        <taxon>Agaricomycetes</taxon>
        <taxon>Polyporales</taxon>
        <taxon>Phanerochaetaceae</taxon>
        <taxon>Phanerochaete</taxon>
    </lineage>
</organism>
<proteinExistence type="predicted"/>
<dbReference type="Proteomes" id="UP000703269">
    <property type="component" value="Unassembled WGS sequence"/>
</dbReference>
<dbReference type="SMART" id="SM00360">
    <property type="entry name" value="RRM"/>
    <property type="match status" value="2"/>
</dbReference>
<dbReference type="EMBL" id="BPQB01000027">
    <property type="protein sequence ID" value="GJE92500.1"/>
    <property type="molecule type" value="Genomic_DNA"/>
</dbReference>
<feature type="compositionally biased region" description="Basic and acidic residues" evidence="2">
    <location>
        <begin position="465"/>
        <end position="474"/>
    </location>
</feature>
<evidence type="ECO:0000256" key="2">
    <source>
        <dbReference type="SAM" id="MobiDB-lite"/>
    </source>
</evidence>
<dbReference type="GO" id="GO:0003723">
    <property type="term" value="F:RNA binding"/>
    <property type="evidence" value="ECO:0007669"/>
    <property type="project" value="UniProtKB-UniRule"/>
</dbReference>
<dbReference type="Pfam" id="PF00076">
    <property type="entry name" value="RRM_1"/>
    <property type="match status" value="1"/>
</dbReference>
<evidence type="ECO:0000313" key="5">
    <source>
        <dbReference type="Proteomes" id="UP000703269"/>
    </source>
</evidence>
<dbReference type="InterPro" id="IPR000504">
    <property type="entry name" value="RRM_dom"/>
</dbReference>
<evidence type="ECO:0000259" key="3">
    <source>
        <dbReference type="PROSITE" id="PS50102"/>
    </source>
</evidence>